<dbReference type="PANTHER" id="PTHR19944">
    <property type="entry name" value="MHC CLASS II-RELATED"/>
    <property type="match status" value="1"/>
</dbReference>
<evidence type="ECO:0000259" key="3">
    <source>
        <dbReference type="PROSITE" id="PS50835"/>
    </source>
</evidence>
<evidence type="ECO:0000256" key="2">
    <source>
        <dbReference type="ARBA" id="ARBA00023319"/>
    </source>
</evidence>
<dbReference type="PROSITE" id="PS50835">
    <property type="entry name" value="IG_LIKE"/>
    <property type="match status" value="1"/>
</dbReference>
<proteinExistence type="predicted"/>
<dbReference type="SMART" id="SM00407">
    <property type="entry name" value="IGc1"/>
    <property type="match status" value="1"/>
</dbReference>
<keyword evidence="5" id="KW-1185">Reference proteome</keyword>
<name>A0A7N5K9A1_AILME</name>
<dbReference type="FunFam" id="2.60.40.10:FF:000283">
    <property type="entry name" value="Immunoglobulin kappa constant"/>
    <property type="match status" value="1"/>
</dbReference>
<dbReference type="Proteomes" id="UP000008912">
    <property type="component" value="Unassembled WGS sequence"/>
</dbReference>
<organism evidence="4 5">
    <name type="scientific">Ailuropoda melanoleuca</name>
    <name type="common">Giant panda</name>
    <dbReference type="NCBI Taxonomy" id="9646"/>
    <lineage>
        <taxon>Eukaryota</taxon>
        <taxon>Metazoa</taxon>
        <taxon>Chordata</taxon>
        <taxon>Craniata</taxon>
        <taxon>Vertebrata</taxon>
        <taxon>Euteleostomi</taxon>
        <taxon>Mammalia</taxon>
        <taxon>Eutheria</taxon>
        <taxon>Laurasiatheria</taxon>
        <taxon>Carnivora</taxon>
        <taxon>Caniformia</taxon>
        <taxon>Ursidae</taxon>
        <taxon>Ailuropoda</taxon>
    </lineage>
</organism>
<feature type="domain" description="Ig-like" evidence="3">
    <location>
        <begin position="23"/>
        <end position="120"/>
    </location>
</feature>
<accession>A0A7N5K9A1</accession>
<protein>
    <recommendedName>
        <fullName evidence="3">Ig-like domain-containing protein</fullName>
    </recommendedName>
</protein>
<dbReference type="AlphaFoldDB" id="A0A7N5K9A1"/>
<dbReference type="Gene3D" id="2.60.40.10">
    <property type="entry name" value="Immunoglobulins"/>
    <property type="match status" value="1"/>
</dbReference>
<evidence type="ECO:0000313" key="5">
    <source>
        <dbReference type="Proteomes" id="UP000008912"/>
    </source>
</evidence>
<dbReference type="SUPFAM" id="SSF48726">
    <property type="entry name" value="Immunoglobulin"/>
    <property type="match status" value="1"/>
</dbReference>
<dbReference type="Pfam" id="PF07654">
    <property type="entry name" value="C1-set"/>
    <property type="match status" value="1"/>
</dbReference>
<sequence>MWYSSGNVFVFGGGTQLTVTGQPTVAPTVNAYISFDESLNKATLLCLINDFYPPDFTLKWKGDNEEITSGVETTKPTKQGDKYVASGYLTLSGPDYQNRDEYTCEVTHGGKSFAKTSVTSPCLNPLKSIPLHFSS</sequence>
<dbReference type="InterPro" id="IPR013783">
    <property type="entry name" value="Ig-like_fold"/>
</dbReference>
<keyword evidence="2" id="KW-0393">Immunoglobulin domain</keyword>
<dbReference type="PROSITE" id="PS00290">
    <property type="entry name" value="IG_MHC"/>
    <property type="match status" value="1"/>
</dbReference>
<dbReference type="InterPro" id="IPR003006">
    <property type="entry name" value="Ig/MHC_CS"/>
</dbReference>
<dbReference type="InterPro" id="IPR003597">
    <property type="entry name" value="Ig_C1-set"/>
</dbReference>
<reference evidence="4" key="3">
    <citation type="submission" date="2025-09" db="UniProtKB">
        <authorList>
            <consortium name="Ensembl"/>
        </authorList>
    </citation>
    <scope>IDENTIFICATION</scope>
</reference>
<evidence type="ECO:0000313" key="4">
    <source>
        <dbReference type="Ensembl" id="ENSAMEP00000036761.1"/>
    </source>
</evidence>
<reference evidence="4" key="2">
    <citation type="submission" date="2025-08" db="UniProtKB">
        <authorList>
            <consortium name="Ensembl"/>
        </authorList>
    </citation>
    <scope>IDENTIFICATION</scope>
</reference>
<dbReference type="GeneTree" id="ENSGT00940000153307"/>
<dbReference type="InParanoid" id="A0A7N5K9A1"/>
<dbReference type="Ensembl" id="ENSAMET00000048724.1">
    <property type="protein sequence ID" value="ENSAMEP00000036761.1"/>
    <property type="gene ID" value="ENSAMEG00000023856.1"/>
</dbReference>
<dbReference type="PANTHER" id="PTHR19944:SF98">
    <property type="entry name" value="IG-LIKE DOMAIN-CONTAINING PROTEIN"/>
    <property type="match status" value="1"/>
</dbReference>
<dbReference type="InterPro" id="IPR007110">
    <property type="entry name" value="Ig-like_dom"/>
</dbReference>
<keyword evidence="1" id="KW-1015">Disulfide bond</keyword>
<reference evidence="4 5" key="1">
    <citation type="journal article" date="2010" name="Nature">
        <title>The sequence and de novo assembly of the giant panda genome.</title>
        <authorList>
            <person name="Li R."/>
            <person name="Fan W."/>
            <person name="Tian G."/>
            <person name="Zhu H."/>
            <person name="He L."/>
            <person name="Cai J."/>
            <person name="Huang Q."/>
            <person name="Cai Q."/>
            <person name="Li B."/>
            <person name="Bai Y."/>
            <person name="Zhang Z."/>
            <person name="Zhang Y."/>
            <person name="Wang W."/>
            <person name="Li J."/>
            <person name="Wei F."/>
            <person name="Li H."/>
            <person name="Jian M."/>
            <person name="Li J."/>
            <person name="Zhang Z."/>
            <person name="Nielsen R."/>
            <person name="Li D."/>
            <person name="Gu W."/>
            <person name="Yang Z."/>
            <person name="Xuan Z."/>
            <person name="Ryder O.A."/>
            <person name="Leung F.C."/>
            <person name="Zhou Y."/>
            <person name="Cao J."/>
            <person name="Sun X."/>
            <person name="Fu Y."/>
            <person name="Fang X."/>
            <person name="Guo X."/>
            <person name="Wang B."/>
            <person name="Hou R."/>
            <person name="Shen F."/>
            <person name="Mu B."/>
            <person name="Ni P."/>
            <person name="Lin R."/>
            <person name="Qian W."/>
            <person name="Wang G."/>
            <person name="Yu C."/>
            <person name="Nie W."/>
            <person name="Wang J."/>
            <person name="Wu Z."/>
            <person name="Liang H."/>
            <person name="Min J."/>
            <person name="Wu Q."/>
            <person name="Cheng S."/>
            <person name="Ruan J."/>
            <person name="Wang M."/>
            <person name="Shi Z."/>
            <person name="Wen M."/>
            <person name="Liu B."/>
            <person name="Ren X."/>
            <person name="Zheng H."/>
            <person name="Dong D."/>
            <person name="Cook K."/>
            <person name="Shan G."/>
            <person name="Zhang H."/>
            <person name="Kosiol C."/>
            <person name="Xie X."/>
            <person name="Lu Z."/>
            <person name="Zheng H."/>
            <person name="Li Y."/>
            <person name="Steiner C.C."/>
            <person name="Lam T.T."/>
            <person name="Lin S."/>
            <person name="Zhang Q."/>
            <person name="Li G."/>
            <person name="Tian J."/>
            <person name="Gong T."/>
            <person name="Liu H."/>
            <person name="Zhang D."/>
            <person name="Fang L."/>
            <person name="Ye C."/>
            <person name="Zhang J."/>
            <person name="Hu W."/>
            <person name="Xu A."/>
            <person name="Ren Y."/>
            <person name="Zhang G."/>
            <person name="Bruford M.W."/>
            <person name="Li Q."/>
            <person name="Ma L."/>
            <person name="Guo Y."/>
            <person name="An N."/>
            <person name="Hu Y."/>
            <person name="Zheng Y."/>
            <person name="Shi Y."/>
            <person name="Li Z."/>
            <person name="Liu Q."/>
            <person name="Chen Y."/>
            <person name="Zhao J."/>
            <person name="Qu N."/>
            <person name="Zhao S."/>
            <person name="Tian F."/>
            <person name="Wang X."/>
            <person name="Wang H."/>
            <person name="Xu L."/>
            <person name="Liu X."/>
            <person name="Vinar T."/>
            <person name="Wang Y."/>
            <person name="Lam T.W."/>
            <person name="Yiu S.M."/>
            <person name="Liu S."/>
            <person name="Zhang H."/>
            <person name="Li D."/>
            <person name="Huang Y."/>
            <person name="Wang X."/>
            <person name="Yang G."/>
            <person name="Jiang Z."/>
            <person name="Wang J."/>
            <person name="Qin N."/>
            <person name="Li L."/>
            <person name="Li J."/>
            <person name="Bolund L."/>
            <person name="Kristiansen K."/>
            <person name="Wong G.K."/>
            <person name="Olson M."/>
            <person name="Zhang X."/>
            <person name="Li S."/>
            <person name="Yang H."/>
            <person name="Wang J."/>
            <person name="Wang J."/>
        </authorList>
    </citation>
    <scope>NUCLEOTIDE SEQUENCE [LARGE SCALE GENOMIC DNA]</scope>
</reference>
<dbReference type="InterPro" id="IPR050160">
    <property type="entry name" value="MHC/Immunoglobulin"/>
</dbReference>
<evidence type="ECO:0000256" key="1">
    <source>
        <dbReference type="ARBA" id="ARBA00023157"/>
    </source>
</evidence>
<dbReference type="InterPro" id="IPR036179">
    <property type="entry name" value="Ig-like_dom_sf"/>
</dbReference>